<dbReference type="STRING" id="1798542.A3F54_00560"/>
<dbReference type="Pfam" id="PF12146">
    <property type="entry name" value="Hydrolase_4"/>
    <property type="match status" value="1"/>
</dbReference>
<evidence type="ECO:0000259" key="1">
    <source>
        <dbReference type="Pfam" id="PF12146"/>
    </source>
</evidence>
<protein>
    <recommendedName>
        <fullName evidence="1">Serine aminopeptidase S33 domain-containing protein</fullName>
    </recommendedName>
</protein>
<comment type="caution">
    <text evidence="2">The sequence shown here is derived from an EMBL/GenBank/DDBJ whole genome shotgun (WGS) entry which is preliminary data.</text>
</comment>
<accession>A0A1G2B864</accession>
<sequence length="238" mass="26977">MKEVTSDQKFNGHRISTAFHDADRKNIVIFCHGYRDASLGPNRFFVIVARQLAERSISSLRFDQYGSGNSEGDFFDSSFLDWIKTTKAIAENYLKQGYKVALFGQSMGGAAVIAISSELPNLSATVAWSPDPNVEKFIAPENGIIEEGGQIVQARFWQEAHDAKVADKLLSIKTPMYIVQCTADEYVNEQNRDAIFKNAQPNHTVENFEEYSHSKWTYEQSKEIIDRSVNFLVQYLKN</sequence>
<name>A0A1G2B864_9BACT</name>
<evidence type="ECO:0000313" key="3">
    <source>
        <dbReference type="Proteomes" id="UP000176952"/>
    </source>
</evidence>
<proteinExistence type="predicted"/>
<dbReference type="PANTHER" id="PTHR11614">
    <property type="entry name" value="PHOSPHOLIPASE-RELATED"/>
    <property type="match status" value="1"/>
</dbReference>
<dbReference type="Gene3D" id="3.40.50.1820">
    <property type="entry name" value="alpha/beta hydrolase"/>
    <property type="match status" value="1"/>
</dbReference>
<dbReference type="EMBL" id="MHKD01000014">
    <property type="protein sequence ID" value="OGY84417.1"/>
    <property type="molecule type" value="Genomic_DNA"/>
</dbReference>
<evidence type="ECO:0000313" key="2">
    <source>
        <dbReference type="EMBL" id="OGY84417.1"/>
    </source>
</evidence>
<dbReference type="InterPro" id="IPR029058">
    <property type="entry name" value="AB_hydrolase_fold"/>
</dbReference>
<gene>
    <name evidence="2" type="ORF">A3F54_00560</name>
</gene>
<dbReference type="AlphaFoldDB" id="A0A1G2B864"/>
<dbReference type="Proteomes" id="UP000176952">
    <property type="component" value="Unassembled WGS sequence"/>
</dbReference>
<feature type="domain" description="Serine aminopeptidase S33" evidence="1">
    <location>
        <begin position="24"/>
        <end position="131"/>
    </location>
</feature>
<dbReference type="InterPro" id="IPR022742">
    <property type="entry name" value="Hydrolase_4"/>
</dbReference>
<dbReference type="InterPro" id="IPR051044">
    <property type="entry name" value="MAG_DAG_Lipase"/>
</dbReference>
<reference evidence="2 3" key="1">
    <citation type="journal article" date="2016" name="Nat. Commun.">
        <title>Thousands of microbial genomes shed light on interconnected biogeochemical processes in an aquifer system.</title>
        <authorList>
            <person name="Anantharaman K."/>
            <person name="Brown C.T."/>
            <person name="Hug L.A."/>
            <person name="Sharon I."/>
            <person name="Castelle C.J."/>
            <person name="Probst A.J."/>
            <person name="Thomas B.C."/>
            <person name="Singh A."/>
            <person name="Wilkins M.J."/>
            <person name="Karaoz U."/>
            <person name="Brodie E.L."/>
            <person name="Williams K.H."/>
            <person name="Hubbard S.S."/>
            <person name="Banfield J.F."/>
        </authorList>
    </citation>
    <scope>NUCLEOTIDE SEQUENCE [LARGE SCALE GENOMIC DNA]</scope>
</reference>
<dbReference type="SUPFAM" id="SSF53474">
    <property type="entry name" value="alpha/beta-Hydrolases"/>
    <property type="match status" value="1"/>
</dbReference>
<organism evidence="2 3">
    <name type="scientific">Candidatus Kerfeldbacteria bacterium RIFCSPHIGHO2_12_FULL_48_17</name>
    <dbReference type="NCBI Taxonomy" id="1798542"/>
    <lineage>
        <taxon>Bacteria</taxon>
        <taxon>Candidatus Kerfeldiibacteriota</taxon>
    </lineage>
</organism>